<dbReference type="InterPro" id="IPR036634">
    <property type="entry name" value="PRD_sf"/>
</dbReference>
<evidence type="ECO:0000259" key="1">
    <source>
        <dbReference type="PROSITE" id="PS51372"/>
    </source>
</evidence>
<dbReference type="Gene3D" id="1.10.1790.10">
    <property type="entry name" value="PRD domain"/>
    <property type="match status" value="1"/>
</dbReference>
<sequence>MDERLRLRLDLFREMAQTPPGVVDFVASELARLEPDFDVTDDTAGSLTSHLVAALGRLLRGEPDIDPPADVVYRQVVDEAPAAVDAAARVSGRAEAALGVPLSAVEQQYLSLHLGALALTATKENR</sequence>
<name>A0A1H5PUX9_9ACTN</name>
<protein>
    <recommendedName>
        <fullName evidence="1">PRD domain-containing protein</fullName>
    </recommendedName>
</protein>
<dbReference type="RefSeq" id="WP_069112422.1">
    <property type="nucleotide sequence ID" value="NZ_FNUC01000004.1"/>
</dbReference>
<dbReference type="AlphaFoldDB" id="A0A1H5PUX9"/>
<reference evidence="3" key="1">
    <citation type="submission" date="2016-10" db="EMBL/GenBank/DDBJ databases">
        <authorList>
            <person name="Varghese N."/>
            <person name="Submissions S."/>
        </authorList>
    </citation>
    <scope>NUCLEOTIDE SEQUENCE [LARGE SCALE GENOMIC DNA]</scope>
    <source>
        <strain evidence="3">DSM 45237</strain>
    </source>
</reference>
<organism evidence="2 3">
    <name type="scientific">Jiangella alba</name>
    <dbReference type="NCBI Taxonomy" id="561176"/>
    <lineage>
        <taxon>Bacteria</taxon>
        <taxon>Bacillati</taxon>
        <taxon>Actinomycetota</taxon>
        <taxon>Actinomycetes</taxon>
        <taxon>Jiangellales</taxon>
        <taxon>Jiangellaceae</taxon>
        <taxon>Jiangella</taxon>
    </lineage>
</organism>
<accession>A0A1H5PUX9</accession>
<dbReference type="GO" id="GO:0006355">
    <property type="term" value="P:regulation of DNA-templated transcription"/>
    <property type="evidence" value="ECO:0007669"/>
    <property type="project" value="InterPro"/>
</dbReference>
<dbReference type="PROSITE" id="PS51372">
    <property type="entry name" value="PRD_2"/>
    <property type="match status" value="1"/>
</dbReference>
<dbReference type="SUPFAM" id="SSF63520">
    <property type="entry name" value="PTS-regulatory domain, PRD"/>
    <property type="match status" value="1"/>
</dbReference>
<gene>
    <name evidence="2" type="ORF">SAMN04488561_5553</name>
</gene>
<feature type="domain" description="PRD" evidence="1">
    <location>
        <begin position="10"/>
        <end position="124"/>
    </location>
</feature>
<evidence type="ECO:0000313" key="3">
    <source>
        <dbReference type="Proteomes" id="UP000181980"/>
    </source>
</evidence>
<dbReference type="InterPro" id="IPR011608">
    <property type="entry name" value="PRD"/>
</dbReference>
<dbReference type="OrthoDB" id="3747487at2"/>
<dbReference type="EMBL" id="FNUC01000004">
    <property type="protein sequence ID" value="SEF16817.1"/>
    <property type="molecule type" value="Genomic_DNA"/>
</dbReference>
<dbReference type="STRING" id="561176.SAMN04488561_5553"/>
<keyword evidence="3" id="KW-1185">Reference proteome</keyword>
<dbReference type="Proteomes" id="UP000181980">
    <property type="component" value="Unassembled WGS sequence"/>
</dbReference>
<evidence type="ECO:0000313" key="2">
    <source>
        <dbReference type="EMBL" id="SEF16817.1"/>
    </source>
</evidence>
<proteinExistence type="predicted"/>